<sequence>MTHRELAIWCKGNGEWTNAGMRTAYQHYDYDLDRETEEVSEHIKIRGDKYGDGHGKYEVFQYEMNITAEEFNIAIDKFNYETNQQCLSWFQDYKDFKWDSERKEALKKIGLNHMDFTTDIDPDDPDYAAIFDRETYIELMFNIVKHYVPNFEWKPYTFDKGPGRLCIEGKAYGLFD</sequence>
<dbReference type="AlphaFoldDB" id="A0AA36M7T1"/>
<evidence type="ECO:0000313" key="2">
    <source>
        <dbReference type="Proteomes" id="UP001176961"/>
    </source>
</evidence>
<evidence type="ECO:0000313" key="1">
    <source>
        <dbReference type="EMBL" id="CAJ0600785.1"/>
    </source>
</evidence>
<keyword evidence="2" id="KW-1185">Reference proteome</keyword>
<name>A0AA36M7T1_CYLNA</name>
<dbReference type="Proteomes" id="UP001176961">
    <property type="component" value="Unassembled WGS sequence"/>
</dbReference>
<accession>A0AA36M7T1</accession>
<gene>
    <name evidence="1" type="ORF">CYNAS_LOCUS12768</name>
</gene>
<organism evidence="1 2">
    <name type="scientific">Cylicocyclus nassatus</name>
    <name type="common">Nematode worm</name>
    <dbReference type="NCBI Taxonomy" id="53992"/>
    <lineage>
        <taxon>Eukaryota</taxon>
        <taxon>Metazoa</taxon>
        <taxon>Ecdysozoa</taxon>
        <taxon>Nematoda</taxon>
        <taxon>Chromadorea</taxon>
        <taxon>Rhabditida</taxon>
        <taxon>Rhabditina</taxon>
        <taxon>Rhabditomorpha</taxon>
        <taxon>Strongyloidea</taxon>
        <taxon>Strongylidae</taxon>
        <taxon>Cylicocyclus</taxon>
    </lineage>
</organism>
<comment type="caution">
    <text evidence="1">The sequence shown here is derived from an EMBL/GenBank/DDBJ whole genome shotgun (WGS) entry which is preliminary data.</text>
</comment>
<proteinExistence type="predicted"/>
<reference evidence="1" key="1">
    <citation type="submission" date="2023-07" db="EMBL/GenBank/DDBJ databases">
        <authorList>
            <consortium name="CYATHOMIX"/>
        </authorList>
    </citation>
    <scope>NUCLEOTIDE SEQUENCE</scope>
    <source>
        <strain evidence="1">N/A</strain>
    </source>
</reference>
<dbReference type="EMBL" id="CATQJL010000302">
    <property type="protein sequence ID" value="CAJ0600785.1"/>
    <property type="molecule type" value="Genomic_DNA"/>
</dbReference>
<protein>
    <submittedName>
        <fullName evidence="1">Uncharacterized protein</fullName>
    </submittedName>
</protein>